<name>A0ABW4JIL9_9BACL</name>
<accession>A0ABW4JIL9</accession>
<organism evidence="2 3">
    <name type="scientific">Alicyclobacillus fodiniaquatilis</name>
    <dbReference type="NCBI Taxonomy" id="1661150"/>
    <lineage>
        <taxon>Bacteria</taxon>
        <taxon>Bacillati</taxon>
        <taxon>Bacillota</taxon>
        <taxon>Bacilli</taxon>
        <taxon>Bacillales</taxon>
        <taxon>Alicyclobacillaceae</taxon>
        <taxon>Alicyclobacillus</taxon>
    </lineage>
</organism>
<keyword evidence="3" id="KW-1185">Reference proteome</keyword>
<evidence type="ECO:0000313" key="3">
    <source>
        <dbReference type="Proteomes" id="UP001597079"/>
    </source>
</evidence>
<proteinExistence type="predicted"/>
<sequence>MESKALKIFRRKMANPLHWRKANQIFLAYTKTDLANLERTTQLIRDLASELDVPLTSDEQTQAASWLVKQGMDPQSRRDRMTLWKKSK</sequence>
<dbReference type="Proteomes" id="UP001597079">
    <property type="component" value="Unassembled WGS sequence"/>
</dbReference>
<protein>
    <submittedName>
        <fullName evidence="2">Uncharacterized protein</fullName>
    </submittedName>
</protein>
<comment type="caution">
    <text evidence="2">The sequence shown here is derived from an EMBL/GenBank/DDBJ whole genome shotgun (WGS) entry which is preliminary data.</text>
</comment>
<gene>
    <name evidence="2" type="ORF">ACFSB2_16100</name>
</gene>
<reference evidence="3" key="1">
    <citation type="journal article" date="2019" name="Int. J. Syst. Evol. Microbiol.">
        <title>The Global Catalogue of Microorganisms (GCM) 10K type strain sequencing project: providing services to taxonomists for standard genome sequencing and annotation.</title>
        <authorList>
            <consortium name="The Broad Institute Genomics Platform"/>
            <consortium name="The Broad Institute Genome Sequencing Center for Infectious Disease"/>
            <person name="Wu L."/>
            <person name="Ma J."/>
        </authorList>
    </citation>
    <scope>NUCLEOTIDE SEQUENCE [LARGE SCALE GENOMIC DNA]</scope>
    <source>
        <strain evidence="3">CGMCC 1.12286</strain>
    </source>
</reference>
<dbReference type="EMBL" id="JBHUCX010000044">
    <property type="protein sequence ID" value="MFD1676227.1"/>
    <property type="molecule type" value="Genomic_DNA"/>
</dbReference>
<dbReference type="RefSeq" id="WP_377944114.1">
    <property type="nucleotide sequence ID" value="NZ_JBHUCX010000044.1"/>
</dbReference>
<evidence type="ECO:0000313" key="2">
    <source>
        <dbReference type="EMBL" id="MFD1676227.1"/>
    </source>
</evidence>
<evidence type="ECO:0000256" key="1">
    <source>
        <dbReference type="SAM" id="MobiDB-lite"/>
    </source>
</evidence>
<feature type="region of interest" description="Disordered" evidence="1">
    <location>
        <begin position="66"/>
        <end position="88"/>
    </location>
</feature>